<dbReference type="PANTHER" id="PTHR36849:SF1">
    <property type="entry name" value="CYTOPLASMIC PROTEIN"/>
    <property type="match status" value="1"/>
</dbReference>
<dbReference type="Pfam" id="PF22752">
    <property type="entry name" value="DUF488-N3i"/>
    <property type="match status" value="1"/>
</dbReference>
<dbReference type="AlphaFoldDB" id="Q6AAQ6"/>
<sequence>MEDMTIFRAVNIRDDLKKGPAEGYRVLVDRMWPRGVKKDDARLDERRTDLAPSSQLRTWWNHDPERFDEFAGRYEVELDESGAAKTFLEECAGRDEVILLYGAGDREVNHAVVLERILTELAN</sequence>
<gene>
    <name evidence="1" type="ordered locus">PPA0409</name>
</gene>
<dbReference type="HOGENOM" id="CLU_137928_0_0_11"/>
<organism evidence="1 2">
    <name type="scientific">Cutibacterium acnes (strain DSM 16379 / KPA171202)</name>
    <name type="common">Propionibacterium acnes</name>
    <dbReference type="NCBI Taxonomy" id="267747"/>
    <lineage>
        <taxon>Bacteria</taxon>
        <taxon>Bacillati</taxon>
        <taxon>Actinomycetota</taxon>
        <taxon>Actinomycetes</taxon>
        <taxon>Propionibacteriales</taxon>
        <taxon>Propionibacteriaceae</taxon>
        <taxon>Cutibacterium</taxon>
    </lineage>
</organism>
<protein>
    <submittedName>
        <fullName evidence="1">Conserved protein</fullName>
    </submittedName>
</protein>
<evidence type="ECO:0000313" key="1">
    <source>
        <dbReference type="EMBL" id="AAT82160.1"/>
    </source>
</evidence>
<reference evidence="1 2" key="1">
    <citation type="journal article" date="2004" name="Science">
        <title>The complete genome sequence of Propionibacterium acnes, a commensal of human skin.</title>
        <authorList>
            <person name="Bruggemann H."/>
            <person name="Henne A."/>
            <person name="Hoster F."/>
            <person name="Liesegang H."/>
            <person name="Wiezer A."/>
            <person name="Strittmatter A."/>
            <person name="Hujer S."/>
            <person name="Durre P."/>
            <person name="Gottschalk G."/>
        </authorList>
    </citation>
    <scope>NUCLEOTIDE SEQUENCE [LARGE SCALE GENOMIC DNA]</scope>
    <source>
        <strain evidence="2">DSM 16379 / KPA171202</strain>
    </source>
</reference>
<evidence type="ECO:0000313" key="2">
    <source>
        <dbReference type="Proteomes" id="UP000000603"/>
    </source>
</evidence>
<dbReference type="KEGG" id="pac:PPA0409"/>
<dbReference type="EnsemblBacteria" id="AAT82160">
    <property type="protein sequence ID" value="AAT82160"/>
    <property type="gene ID" value="PPA0409"/>
</dbReference>
<name>Q6AAQ6_CUTAK</name>
<dbReference type="InterPro" id="IPR052552">
    <property type="entry name" value="YeaO-like"/>
</dbReference>
<dbReference type="Proteomes" id="UP000000603">
    <property type="component" value="Chromosome"/>
</dbReference>
<proteinExistence type="predicted"/>
<dbReference type="PANTHER" id="PTHR36849">
    <property type="entry name" value="CYTOPLASMIC PROTEIN-RELATED"/>
    <property type="match status" value="1"/>
</dbReference>
<dbReference type="eggNOG" id="COG3189">
    <property type="taxonomic scope" value="Bacteria"/>
</dbReference>
<accession>Q6AAQ6</accession>
<dbReference type="EMBL" id="AE017283">
    <property type="protein sequence ID" value="AAT82160.1"/>
    <property type="molecule type" value="Genomic_DNA"/>
</dbReference>